<dbReference type="GO" id="GO:0016618">
    <property type="term" value="F:hydroxypyruvate reductase [NAD(P)H] activity"/>
    <property type="evidence" value="ECO:0007669"/>
    <property type="project" value="TreeGrafter"/>
</dbReference>
<dbReference type="PANTHER" id="PTHR10996:SF178">
    <property type="entry name" value="2-HYDROXYACID DEHYDROGENASE YGL185C-RELATED"/>
    <property type="match status" value="1"/>
</dbReference>
<keyword evidence="2" id="KW-0520">NAD</keyword>
<evidence type="ECO:0000259" key="3">
    <source>
        <dbReference type="Pfam" id="PF02826"/>
    </source>
</evidence>
<dbReference type="PANTHER" id="PTHR10996">
    <property type="entry name" value="2-HYDROXYACID DEHYDROGENASE-RELATED"/>
    <property type="match status" value="1"/>
</dbReference>
<dbReference type="GO" id="GO:0030267">
    <property type="term" value="F:glyoxylate reductase (NADPH) activity"/>
    <property type="evidence" value="ECO:0007669"/>
    <property type="project" value="TreeGrafter"/>
</dbReference>
<evidence type="ECO:0000256" key="1">
    <source>
        <dbReference type="ARBA" id="ARBA00023002"/>
    </source>
</evidence>
<reference evidence="4 5" key="1">
    <citation type="submission" date="2019-03" db="EMBL/GenBank/DDBJ databases">
        <title>Genomic Encyclopedia of Archaeal and Bacterial Type Strains, Phase II (KMG-II): from individual species to whole genera.</title>
        <authorList>
            <person name="Goeker M."/>
        </authorList>
    </citation>
    <scope>NUCLEOTIDE SEQUENCE [LARGE SCALE GENOMIC DNA]</scope>
    <source>
        <strain evidence="4 5">DSM 19035</strain>
    </source>
</reference>
<dbReference type="SUPFAM" id="SSF52283">
    <property type="entry name" value="Formate/glycerate dehydrogenase catalytic domain-like"/>
    <property type="match status" value="1"/>
</dbReference>
<dbReference type="EMBL" id="SNYC01000003">
    <property type="protein sequence ID" value="TDQ11550.1"/>
    <property type="molecule type" value="Genomic_DNA"/>
</dbReference>
<feature type="domain" description="D-isomer specific 2-hydroxyacid dehydrogenase NAD-binding" evidence="3">
    <location>
        <begin position="104"/>
        <end position="273"/>
    </location>
</feature>
<sequence length="310" mass="34142">MRILVYSNLYNEQKQILKQELPEYTELIFKSDLSENELTDAVKSAEVLLGNPPADLLNGELPNLIFWQLDSAGFNQYEDVTLSIPVANMGDLFAVRCAETIVGGLISLCRGIHELVRLQDQKKWMGVQMRSGLQGLDDKKVMILGAGAIGLAVKKMLTGFGCQITLTARENRMADLHRFDDILAVLPETDVVINTLPGNANKYVSKVFIDAMKPGSIYGNIGRGNTTDEPALIHALESGKLGGAILDVTVVEPLPEDHKLWGLKNVILTQHTGGGGQDEENGKVSRFLINFRKLIENEPLNDLIDLKQGY</sequence>
<dbReference type="OrthoDB" id="1522997at2"/>
<dbReference type="GO" id="GO:0051287">
    <property type="term" value="F:NAD binding"/>
    <property type="evidence" value="ECO:0007669"/>
    <property type="project" value="InterPro"/>
</dbReference>
<dbReference type="Proteomes" id="UP000295620">
    <property type="component" value="Unassembled WGS sequence"/>
</dbReference>
<accession>A0A4R6T206</accession>
<dbReference type="InterPro" id="IPR006140">
    <property type="entry name" value="D-isomer_DH_NAD-bd"/>
</dbReference>
<proteinExistence type="predicted"/>
<dbReference type="InterPro" id="IPR036291">
    <property type="entry name" value="NAD(P)-bd_dom_sf"/>
</dbReference>
<evidence type="ECO:0000256" key="2">
    <source>
        <dbReference type="ARBA" id="ARBA00023027"/>
    </source>
</evidence>
<dbReference type="RefSeq" id="WP_133574616.1">
    <property type="nucleotide sequence ID" value="NZ_SNYC01000003.1"/>
</dbReference>
<dbReference type="AlphaFoldDB" id="A0A4R6T206"/>
<dbReference type="InterPro" id="IPR050223">
    <property type="entry name" value="D-isomer_2-hydroxyacid_DH"/>
</dbReference>
<keyword evidence="1" id="KW-0560">Oxidoreductase</keyword>
<dbReference type="CDD" id="cd05300">
    <property type="entry name" value="2-Hacid_dh_1"/>
    <property type="match status" value="1"/>
</dbReference>
<gene>
    <name evidence="4" type="ORF">ATK78_0673</name>
</gene>
<name>A0A4R6T206_9SPHI</name>
<dbReference type="Gene3D" id="3.40.50.720">
    <property type="entry name" value="NAD(P)-binding Rossmann-like Domain"/>
    <property type="match status" value="2"/>
</dbReference>
<organism evidence="4 5">
    <name type="scientific">Pedobacter metabolipauper</name>
    <dbReference type="NCBI Taxonomy" id="425513"/>
    <lineage>
        <taxon>Bacteria</taxon>
        <taxon>Pseudomonadati</taxon>
        <taxon>Bacteroidota</taxon>
        <taxon>Sphingobacteriia</taxon>
        <taxon>Sphingobacteriales</taxon>
        <taxon>Sphingobacteriaceae</taxon>
        <taxon>Pedobacter</taxon>
    </lineage>
</organism>
<comment type="caution">
    <text evidence="4">The sequence shown here is derived from an EMBL/GenBank/DDBJ whole genome shotgun (WGS) entry which is preliminary data.</text>
</comment>
<keyword evidence="5" id="KW-1185">Reference proteome</keyword>
<dbReference type="GO" id="GO:0005829">
    <property type="term" value="C:cytosol"/>
    <property type="evidence" value="ECO:0007669"/>
    <property type="project" value="TreeGrafter"/>
</dbReference>
<dbReference type="SUPFAM" id="SSF51735">
    <property type="entry name" value="NAD(P)-binding Rossmann-fold domains"/>
    <property type="match status" value="1"/>
</dbReference>
<evidence type="ECO:0000313" key="4">
    <source>
        <dbReference type="EMBL" id="TDQ11550.1"/>
    </source>
</evidence>
<protein>
    <submittedName>
        <fullName evidence="4">Phosphoglycerate dehydrogenase-like enzyme</fullName>
    </submittedName>
</protein>
<evidence type="ECO:0000313" key="5">
    <source>
        <dbReference type="Proteomes" id="UP000295620"/>
    </source>
</evidence>
<dbReference type="Pfam" id="PF02826">
    <property type="entry name" value="2-Hacid_dh_C"/>
    <property type="match status" value="1"/>
</dbReference>